<keyword evidence="2" id="KW-1185">Reference proteome</keyword>
<dbReference type="Proteomes" id="UP000820818">
    <property type="component" value="Linkage Group LG1"/>
</dbReference>
<protein>
    <submittedName>
        <fullName evidence="1">Uncharacterized protein</fullName>
    </submittedName>
</protein>
<evidence type="ECO:0000313" key="2">
    <source>
        <dbReference type="Proteomes" id="UP000820818"/>
    </source>
</evidence>
<gene>
    <name evidence="1" type="ORF">GHT06_009732</name>
</gene>
<evidence type="ECO:0000313" key="1">
    <source>
        <dbReference type="EMBL" id="KAI9565934.1"/>
    </source>
</evidence>
<dbReference type="EMBL" id="WJBH02000001">
    <property type="protein sequence ID" value="KAI9565934.1"/>
    <property type="molecule type" value="Genomic_DNA"/>
</dbReference>
<proteinExistence type="predicted"/>
<dbReference type="AlphaFoldDB" id="A0AAD5Q3E8"/>
<organism evidence="1 2">
    <name type="scientific">Daphnia sinensis</name>
    <dbReference type="NCBI Taxonomy" id="1820382"/>
    <lineage>
        <taxon>Eukaryota</taxon>
        <taxon>Metazoa</taxon>
        <taxon>Ecdysozoa</taxon>
        <taxon>Arthropoda</taxon>
        <taxon>Crustacea</taxon>
        <taxon>Branchiopoda</taxon>
        <taxon>Diplostraca</taxon>
        <taxon>Cladocera</taxon>
        <taxon>Anomopoda</taxon>
        <taxon>Daphniidae</taxon>
        <taxon>Daphnia</taxon>
        <taxon>Daphnia similis group</taxon>
    </lineage>
</organism>
<name>A0AAD5Q3E8_9CRUS</name>
<reference evidence="1 2" key="1">
    <citation type="submission" date="2022-05" db="EMBL/GenBank/DDBJ databases">
        <title>A multi-omics perspective on studying reproductive biology in Daphnia sinensis.</title>
        <authorList>
            <person name="Jia J."/>
        </authorList>
    </citation>
    <scope>NUCLEOTIDE SEQUENCE [LARGE SCALE GENOMIC DNA]</scope>
    <source>
        <strain evidence="1 2">WSL</strain>
    </source>
</reference>
<comment type="caution">
    <text evidence="1">The sequence shown here is derived from an EMBL/GenBank/DDBJ whole genome shotgun (WGS) entry which is preliminary data.</text>
</comment>
<accession>A0AAD5Q3E8</accession>
<sequence length="55" mass="6373">MKQWEKFVKRCDFTLRDAAQTYTREARASIDSAEEVLKAQHAIHLRAGVKACHRT</sequence>